<proteinExistence type="predicted"/>
<evidence type="ECO:0000313" key="1">
    <source>
        <dbReference type="EMBL" id="KUN25961.1"/>
    </source>
</evidence>
<gene>
    <name evidence="1" type="ORF">AQJ11_18565</name>
</gene>
<dbReference type="AlphaFoldDB" id="A0A117QFS7"/>
<comment type="caution">
    <text evidence="1">The sequence shown here is derived from an EMBL/GenBank/DDBJ whole genome shotgun (WGS) entry which is preliminary data.</text>
</comment>
<accession>A0A117QFS7</accession>
<dbReference type="RefSeq" id="WP_059263801.1">
    <property type="nucleotide sequence ID" value="NZ_KQ948357.1"/>
</dbReference>
<name>A0A117QFS7_STRCK</name>
<keyword evidence="2" id="KW-1185">Reference proteome</keyword>
<organism evidence="1 2">
    <name type="scientific">Streptomyces corchorusii</name>
    <name type="common">Streptomyces chibaensis</name>
    <dbReference type="NCBI Taxonomy" id="1903"/>
    <lineage>
        <taxon>Bacteria</taxon>
        <taxon>Bacillati</taxon>
        <taxon>Actinomycetota</taxon>
        <taxon>Actinomycetes</taxon>
        <taxon>Kitasatosporales</taxon>
        <taxon>Streptomycetaceae</taxon>
        <taxon>Streptomyces</taxon>
    </lineage>
</organism>
<reference evidence="1 2" key="1">
    <citation type="submission" date="2015-10" db="EMBL/GenBank/DDBJ databases">
        <title>Draft genome sequence of Streptomyces corchorusii DSM 40340, type strain for the species Streptomyces corchorusii.</title>
        <authorList>
            <person name="Ruckert C."/>
            <person name="Winkler A."/>
            <person name="Kalinowski J."/>
            <person name="Kampfer P."/>
            <person name="Glaeser S."/>
        </authorList>
    </citation>
    <scope>NUCLEOTIDE SEQUENCE [LARGE SCALE GENOMIC DNA]</scope>
    <source>
        <strain evidence="1 2">DSM 40340</strain>
    </source>
</reference>
<dbReference type="EMBL" id="LMWP01000018">
    <property type="protein sequence ID" value="KUN25961.1"/>
    <property type="molecule type" value="Genomic_DNA"/>
</dbReference>
<dbReference type="Proteomes" id="UP000053398">
    <property type="component" value="Unassembled WGS sequence"/>
</dbReference>
<evidence type="ECO:0000313" key="2">
    <source>
        <dbReference type="Proteomes" id="UP000053398"/>
    </source>
</evidence>
<sequence>MLLWWVTALDGWLLLDGHDRAVAALAEGRTPPCVVLTRLPDEEDWRREARTRSWPLPGGVSAWEALAAAAMFQFPGD</sequence>
<protein>
    <submittedName>
        <fullName evidence="1">Uncharacterized protein</fullName>
    </submittedName>
</protein>